<dbReference type="InterPro" id="IPR046357">
    <property type="entry name" value="PPIase_dom_sf"/>
</dbReference>
<keyword evidence="8" id="KW-0472">Membrane</keyword>
<proteinExistence type="predicted"/>
<dbReference type="InterPro" id="IPR050245">
    <property type="entry name" value="PrsA_foldase"/>
</dbReference>
<dbReference type="Pfam" id="PF13616">
    <property type="entry name" value="Rotamase_3"/>
    <property type="match status" value="1"/>
</dbReference>
<organism evidence="10 11">
    <name type="scientific">Muiribacterium halophilum</name>
    <dbReference type="NCBI Taxonomy" id="2053465"/>
    <lineage>
        <taxon>Bacteria</taxon>
        <taxon>Candidatus Muiribacteriota</taxon>
        <taxon>Candidatus Muiribacteriia</taxon>
        <taxon>Candidatus Muiribacteriales</taxon>
        <taxon>Candidatus Muiribacteriaceae</taxon>
        <taxon>Candidatus Muiribacterium</taxon>
    </lineage>
</organism>
<keyword evidence="5 6" id="KW-0413">Isomerase</keyword>
<dbReference type="AlphaFoldDB" id="A0A2N5ZKJ3"/>
<comment type="caution">
    <text evidence="10">The sequence shown here is derived from an EMBL/GenBank/DDBJ whole genome shotgun (WGS) entry which is preliminary data.</text>
</comment>
<evidence type="ECO:0000313" key="10">
    <source>
        <dbReference type="EMBL" id="PLX19210.1"/>
    </source>
</evidence>
<feature type="domain" description="PpiC" evidence="9">
    <location>
        <begin position="387"/>
        <end position="498"/>
    </location>
</feature>
<feature type="transmembrane region" description="Helical" evidence="8">
    <location>
        <begin position="12"/>
        <end position="34"/>
    </location>
</feature>
<evidence type="ECO:0000256" key="2">
    <source>
        <dbReference type="ARBA" id="ARBA00013194"/>
    </source>
</evidence>
<evidence type="ECO:0000256" key="6">
    <source>
        <dbReference type="PROSITE-ProRule" id="PRU00278"/>
    </source>
</evidence>
<dbReference type="PANTHER" id="PTHR47245">
    <property type="entry name" value="PEPTIDYLPROLYL ISOMERASE"/>
    <property type="match status" value="1"/>
</dbReference>
<evidence type="ECO:0000256" key="1">
    <source>
        <dbReference type="ARBA" id="ARBA00000971"/>
    </source>
</evidence>
<protein>
    <recommendedName>
        <fullName evidence="2">peptidylprolyl isomerase</fullName>
        <ecNumber evidence="2">5.2.1.8</ecNumber>
    </recommendedName>
</protein>
<keyword evidence="8" id="KW-1133">Transmembrane helix</keyword>
<dbReference type="SUPFAM" id="SSF109998">
    <property type="entry name" value="Triger factor/SurA peptide-binding domain-like"/>
    <property type="match status" value="1"/>
</dbReference>
<dbReference type="Proteomes" id="UP000234857">
    <property type="component" value="Unassembled WGS sequence"/>
</dbReference>
<evidence type="ECO:0000256" key="4">
    <source>
        <dbReference type="ARBA" id="ARBA00023110"/>
    </source>
</evidence>
<dbReference type="Gene3D" id="3.10.50.40">
    <property type="match status" value="4"/>
</dbReference>
<name>A0A2N5ZKJ3_MUIH1</name>
<keyword evidence="8" id="KW-0812">Transmembrane</keyword>
<dbReference type="InterPro" id="IPR027304">
    <property type="entry name" value="Trigger_fact/SurA_dom_sf"/>
</dbReference>
<dbReference type="PROSITE" id="PS01096">
    <property type="entry name" value="PPIC_PPIASE_1"/>
    <property type="match status" value="1"/>
</dbReference>
<dbReference type="InterPro" id="IPR023058">
    <property type="entry name" value="PPIase_PpiC_CS"/>
</dbReference>
<evidence type="ECO:0000256" key="3">
    <source>
        <dbReference type="ARBA" id="ARBA00022729"/>
    </source>
</evidence>
<evidence type="ECO:0000259" key="9">
    <source>
        <dbReference type="PROSITE" id="PS50198"/>
    </source>
</evidence>
<keyword evidence="3" id="KW-0732">Signal</keyword>
<feature type="domain" description="PpiC" evidence="9">
    <location>
        <begin position="286"/>
        <end position="376"/>
    </location>
</feature>
<gene>
    <name evidence="10" type="ORF">C0601_02505</name>
</gene>
<keyword evidence="7" id="KW-0175">Coiled coil</keyword>
<accession>A0A2N5ZKJ3</accession>
<comment type="catalytic activity">
    <reaction evidence="1">
        <text>[protein]-peptidylproline (omega=180) = [protein]-peptidylproline (omega=0)</text>
        <dbReference type="Rhea" id="RHEA:16237"/>
        <dbReference type="Rhea" id="RHEA-COMP:10747"/>
        <dbReference type="Rhea" id="RHEA-COMP:10748"/>
        <dbReference type="ChEBI" id="CHEBI:83833"/>
        <dbReference type="ChEBI" id="CHEBI:83834"/>
        <dbReference type="EC" id="5.2.1.8"/>
    </reaction>
</comment>
<dbReference type="SUPFAM" id="SSF54534">
    <property type="entry name" value="FKBP-like"/>
    <property type="match status" value="5"/>
</dbReference>
<dbReference type="PANTHER" id="PTHR47245:SF1">
    <property type="entry name" value="FOLDASE PROTEIN PRSA"/>
    <property type="match status" value="1"/>
</dbReference>
<dbReference type="GO" id="GO:0003755">
    <property type="term" value="F:peptidyl-prolyl cis-trans isomerase activity"/>
    <property type="evidence" value="ECO:0007669"/>
    <property type="project" value="UniProtKB-KW"/>
</dbReference>
<feature type="domain" description="PpiC" evidence="9">
    <location>
        <begin position="679"/>
        <end position="768"/>
    </location>
</feature>
<feature type="coiled-coil region" evidence="7">
    <location>
        <begin position="371"/>
        <end position="398"/>
    </location>
</feature>
<dbReference type="EC" id="5.2.1.8" evidence="2"/>
<sequence length="824" mass="95898">MFFGNKTKIIKYVIWVVVVMFIAGAAFGSSSLLYSCKMKEQKQKAEDERRRQIAEKNKIPAEDEKIVLAKFGEDSITVGDYYDYFRKLRADIKTRYKDEEQRETILDYIIEKEIVRTYAVANKISSTEKDRIDILYKLLGDKLKGVEESKVKEMLEKGYFDKDEIDYAVLEEKVKNALLETPDKIDDKTMLAFYNQHKFRYQKPEEYLVSHIFIKKDSDKREKAIEKDLDNDKIKRYYKNNMDKYHGEPSVKFRQIFISPDKFDVNISEKDLKDYFDKNKDMYVEEEQVHASHILVKTEKEATDLEKRIKNNEDFAKLAKEYSQDPGSKDKGGDLGWFKQGQMVGPFDKKVFSMKVGTISEPVKTNFGYHIIKLMDKKEKKEKTFAEVKDQIKDTLKKEKGWVEAKTKADSISTKIQSGTNFYDLVKESQSDKLDGEETGLITKGKNETSTAKRFEGELFKNGVLDSQIQKKVFDMARGEVSEPIKSAFGYHIVFLTDKEPAKPLPFEEVKDKVKTDLINWQKDIKAFNLANEAYEKLQAGKPFKDVVKFYSDGKTKDKDGQLPWFPLGVMPEDLKDKDVLTDEIASFTYFFKNGQFQAGVSIVKEIEKEIKRLKKDEYSNVIKSSFGYHIIRLDDKREGDIPAFEQVKSKIKEDMAHGVSEDDIKSYYEANVSKYTTPERVKTSHILVADEDKANEVYKKLQSGADFATVAKEMSEDYTAEKGGEFKFITKGEMPENYEDAAFTLNEGEFSKPLKTELGYYIIKVEEKQPQKTATLEEKRQEIKDELLKPVKEKNFREFIEEMKNRYGVQKYYNKFDLITKYD</sequence>
<dbReference type="EMBL" id="PKTG01000038">
    <property type="protein sequence ID" value="PLX19210.1"/>
    <property type="molecule type" value="Genomic_DNA"/>
</dbReference>
<evidence type="ECO:0000256" key="5">
    <source>
        <dbReference type="ARBA" id="ARBA00023235"/>
    </source>
</evidence>
<dbReference type="PROSITE" id="PS50198">
    <property type="entry name" value="PPIC_PPIASE_2"/>
    <property type="match status" value="4"/>
</dbReference>
<dbReference type="Pfam" id="PF13145">
    <property type="entry name" value="Rotamase_2"/>
    <property type="match status" value="3"/>
</dbReference>
<evidence type="ECO:0000313" key="11">
    <source>
        <dbReference type="Proteomes" id="UP000234857"/>
    </source>
</evidence>
<keyword evidence="4 6" id="KW-0697">Rotamase</keyword>
<evidence type="ECO:0000256" key="7">
    <source>
        <dbReference type="SAM" id="Coils"/>
    </source>
</evidence>
<dbReference type="InterPro" id="IPR000297">
    <property type="entry name" value="PPIase_PpiC"/>
</dbReference>
<feature type="domain" description="PpiC" evidence="9">
    <location>
        <begin position="509"/>
        <end position="636"/>
    </location>
</feature>
<evidence type="ECO:0000256" key="8">
    <source>
        <dbReference type="SAM" id="Phobius"/>
    </source>
</evidence>
<reference evidence="10 11" key="1">
    <citation type="submission" date="2017-11" db="EMBL/GenBank/DDBJ databases">
        <title>Genome-resolved metagenomics identifies genetic mobility, metabolic interactions, and unexpected diversity in perchlorate-reducing communities.</title>
        <authorList>
            <person name="Barnum T.P."/>
            <person name="Figueroa I.A."/>
            <person name="Carlstrom C.I."/>
            <person name="Lucas L.N."/>
            <person name="Engelbrektson A.L."/>
            <person name="Coates J.D."/>
        </authorList>
    </citation>
    <scope>NUCLEOTIDE SEQUENCE [LARGE SCALE GENOMIC DNA]</scope>
    <source>
        <strain evidence="10">BM706</strain>
    </source>
</reference>